<dbReference type="GO" id="GO:0008010">
    <property type="term" value="F:structural constituent of chitin-based larval cuticle"/>
    <property type="evidence" value="ECO:0007669"/>
    <property type="project" value="TreeGrafter"/>
</dbReference>
<dbReference type="PRINTS" id="PR00947">
    <property type="entry name" value="CUTICLE"/>
</dbReference>
<dbReference type="Pfam" id="PF00379">
    <property type="entry name" value="Chitin_bind_4"/>
    <property type="match status" value="1"/>
</dbReference>
<keyword evidence="1 2" id="KW-0193">Cuticle</keyword>
<gene>
    <name evidence="5" type="ORF">ACAOBT_LOCUS15399</name>
</gene>
<dbReference type="InterPro" id="IPR050468">
    <property type="entry name" value="Cuticle_Struct_Prot"/>
</dbReference>
<feature type="chain" id="PRO_5040181647" evidence="4">
    <location>
        <begin position="18"/>
        <end position="156"/>
    </location>
</feature>
<dbReference type="InterPro" id="IPR000618">
    <property type="entry name" value="Insect_cuticle"/>
</dbReference>
<evidence type="ECO:0000256" key="3">
    <source>
        <dbReference type="SAM" id="MobiDB-lite"/>
    </source>
</evidence>
<dbReference type="OrthoDB" id="6372059at2759"/>
<dbReference type="InterPro" id="IPR031311">
    <property type="entry name" value="CHIT_BIND_RR_consensus"/>
</dbReference>
<feature type="compositionally biased region" description="Basic and acidic residues" evidence="3">
    <location>
        <begin position="125"/>
        <end position="137"/>
    </location>
</feature>
<evidence type="ECO:0000313" key="6">
    <source>
        <dbReference type="Proteomes" id="UP001152888"/>
    </source>
</evidence>
<keyword evidence="4" id="KW-0732">Signal</keyword>
<dbReference type="PANTHER" id="PTHR10380">
    <property type="entry name" value="CUTICLE PROTEIN"/>
    <property type="match status" value="1"/>
</dbReference>
<dbReference type="PANTHER" id="PTHR10380:SF241">
    <property type="entry name" value="CUTICULAR PROTEIN 47EG-RELATED"/>
    <property type="match status" value="1"/>
</dbReference>
<dbReference type="EMBL" id="CAKOFQ010006932">
    <property type="protein sequence ID" value="CAH1983143.1"/>
    <property type="molecule type" value="Genomic_DNA"/>
</dbReference>
<dbReference type="PROSITE" id="PS51155">
    <property type="entry name" value="CHIT_BIND_RR_2"/>
    <property type="match status" value="1"/>
</dbReference>
<keyword evidence="6" id="KW-1185">Reference proteome</keyword>
<feature type="signal peptide" evidence="4">
    <location>
        <begin position="1"/>
        <end position="17"/>
    </location>
</feature>
<evidence type="ECO:0000256" key="2">
    <source>
        <dbReference type="PROSITE-ProRule" id="PRU00497"/>
    </source>
</evidence>
<evidence type="ECO:0000256" key="4">
    <source>
        <dbReference type="SAM" id="SignalP"/>
    </source>
</evidence>
<organism evidence="5 6">
    <name type="scientific">Acanthoscelides obtectus</name>
    <name type="common">Bean weevil</name>
    <name type="synonym">Bruchus obtectus</name>
    <dbReference type="NCBI Taxonomy" id="200917"/>
    <lineage>
        <taxon>Eukaryota</taxon>
        <taxon>Metazoa</taxon>
        <taxon>Ecdysozoa</taxon>
        <taxon>Arthropoda</taxon>
        <taxon>Hexapoda</taxon>
        <taxon>Insecta</taxon>
        <taxon>Pterygota</taxon>
        <taxon>Neoptera</taxon>
        <taxon>Endopterygota</taxon>
        <taxon>Coleoptera</taxon>
        <taxon>Polyphaga</taxon>
        <taxon>Cucujiformia</taxon>
        <taxon>Chrysomeloidea</taxon>
        <taxon>Chrysomelidae</taxon>
        <taxon>Bruchinae</taxon>
        <taxon>Bruchini</taxon>
        <taxon>Acanthoscelides</taxon>
    </lineage>
</organism>
<reference evidence="5" key="1">
    <citation type="submission" date="2022-03" db="EMBL/GenBank/DDBJ databases">
        <authorList>
            <person name="Sayadi A."/>
        </authorList>
    </citation>
    <scope>NUCLEOTIDE SEQUENCE</scope>
</reference>
<feature type="compositionally biased region" description="Polar residues" evidence="3">
    <location>
        <begin position="145"/>
        <end position="156"/>
    </location>
</feature>
<name>A0A9P0KUG0_ACAOB</name>
<dbReference type="AlphaFoldDB" id="A0A9P0KUG0"/>
<feature type="region of interest" description="Disordered" evidence="3">
    <location>
        <begin position="125"/>
        <end position="156"/>
    </location>
</feature>
<protein>
    <submittedName>
        <fullName evidence="5">Uncharacterized protein</fullName>
    </submittedName>
</protein>
<evidence type="ECO:0000256" key="1">
    <source>
        <dbReference type="ARBA" id="ARBA00022460"/>
    </source>
</evidence>
<proteinExistence type="predicted"/>
<evidence type="ECO:0000313" key="5">
    <source>
        <dbReference type="EMBL" id="CAH1983143.1"/>
    </source>
</evidence>
<sequence>MMNTVIVLSALATVSLTQQQGEPIPIVRYENEGVNADGSYQWSLETGNGIVAQEQGQIKNAGSENEAAEVQGSFQYQAPDGTPISMNYIANEGGFQPQGEHLPTPPPIPPAIQRALEWIAAHPEPEEAQRPQREVHAKPLPRPFQKTNQRGFNRHF</sequence>
<comment type="caution">
    <text evidence="5">The sequence shown here is derived from an EMBL/GenBank/DDBJ whole genome shotgun (WGS) entry which is preliminary data.</text>
</comment>
<accession>A0A9P0KUG0</accession>
<dbReference type="Proteomes" id="UP001152888">
    <property type="component" value="Unassembled WGS sequence"/>
</dbReference>
<dbReference type="GO" id="GO:0062129">
    <property type="term" value="C:chitin-based extracellular matrix"/>
    <property type="evidence" value="ECO:0007669"/>
    <property type="project" value="TreeGrafter"/>
</dbReference>
<dbReference type="PROSITE" id="PS00233">
    <property type="entry name" value="CHIT_BIND_RR_1"/>
    <property type="match status" value="1"/>
</dbReference>